<accession>A0AAV0B3Q6</accession>
<reference evidence="1" key="1">
    <citation type="submission" date="2022-06" db="EMBL/GenBank/DDBJ databases">
        <authorList>
            <consortium name="SYNGENTA / RWTH Aachen University"/>
        </authorList>
    </citation>
    <scope>NUCLEOTIDE SEQUENCE</scope>
</reference>
<proteinExistence type="predicted"/>
<sequence length="54" mass="5988">MLLVLKTHTVAVEEVDAGQDIERMTTTKHNLSPLLRSIIATPTPAASIRYDKIK</sequence>
<comment type="caution">
    <text evidence="1">The sequence shown here is derived from an EMBL/GenBank/DDBJ whole genome shotgun (WGS) entry which is preliminary data.</text>
</comment>
<dbReference type="EMBL" id="CALTRL010002959">
    <property type="protein sequence ID" value="CAH7677213.1"/>
    <property type="molecule type" value="Genomic_DNA"/>
</dbReference>
<evidence type="ECO:0000313" key="1">
    <source>
        <dbReference type="EMBL" id="CAH7677213.1"/>
    </source>
</evidence>
<gene>
    <name evidence="1" type="ORF">PPACK8108_LOCUS12361</name>
</gene>
<dbReference type="AlphaFoldDB" id="A0AAV0B3Q6"/>
<protein>
    <submittedName>
        <fullName evidence="1">Uncharacterized protein</fullName>
    </submittedName>
</protein>
<dbReference type="Proteomes" id="UP001153365">
    <property type="component" value="Unassembled WGS sequence"/>
</dbReference>
<organism evidence="1 2">
    <name type="scientific">Phakopsora pachyrhizi</name>
    <name type="common">Asian soybean rust disease fungus</name>
    <dbReference type="NCBI Taxonomy" id="170000"/>
    <lineage>
        <taxon>Eukaryota</taxon>
        <taxon>Fungi</taxon>
        <taxon>Dikarya</taxon>
        <taxon>Basidiomycota</taxon>
        <taxon>Pucciniomycotina</taxon>
        <taxon>Pucciniomycetes</taxon>
        <taxon>Pucciniales</taxon>
        <taxon>Phakopsoraceae</taxon>
        <taxon>Phakopsora</taxon>
    </lineage>
</organism>
<keyword evidence="2" id="KW-1185">Reference proteome</keyword>
<name>A0AAV0B3Q6_PHAPC</name>
<evidence type="ECO:0000313" key="2">
    <source>
        <dbReference type="Proteomes" id="UP001153365"/>
    </source>
</evidence>